<accession>A0A1W1YVQ8</accession>
<sequence>MVEESWFGLRASDEELIERIRMQHGDELVALYNRYMPLIKSLRPQISEQFLENDDYYQEAMICLHRCVEKYDIKKQVTFGAFYKRVLRNHYLDIVRQQLAQKRRANYNTHPLVVDDTGEETNHIFSHKSETVYEDPQYYVLLTDQIKLALSHFSEHERYIFNCYLDGETPEMISQKMNRSPQWVLTQLRNCRQLLRHYVVNGSNE</sequence>
<dbReference type="AlphaFoldDB" id="A0A1W1YVQ8"/>
<keyword evidence="3" id="KW-1185">Reference proteome</keyword>
<dbReference type="Pfam" id="PF04542">
    <property type="entry name" value="Sigma70_r2"/>
    <property type="match status" value="1"/>
</dbReference>
<dbReference type="InterPro" id="IPR014284">
    <property type="entry name" value="RNA_pol_sigma-70_dom"/>
</dbReference>
<proteinExistence type="predicted"/>
<dbReference type="EMBL" id="FWXK01000004">
    <property type="protein sequence ID" value="SMC40269.1"/>
    <property type="molecule type" value="Genomic_DNA"/>
</dbReference>
<name>A0A1W1YVQ8_9LACT</name>
<dbReference type="Proteomes" id="UP000243884">
    <property type="component" value="Unassembled WGS sequence"/>
</dbReference>
<dbReference type="GO" id="GO:0006352">
    <property type="term" value="P:DNA-templated transcription initiation"/>
    <property type="evidence" value="ECO:0007669"/>
    <property type="project" value="InterPro"/>
</dbReference>
<dbReference type="InterPro" id="IPR007627">
    <property type="entry name" value="RNA_pol_sigma70_r2"/>
</dbReference>
<dbReference type="SUPFAM" id="SSF88659">
    <property type="entry name" value="Sigma3 and sigma4 domains of RNA polymerase sigma factors"/>
    <property type="match status" value="1"/>
</dbReference>
<dbReference type="SUPFAM" id="SSF88946">
    <property type="entry name" value="Sigma2 domain of RNA polymerase sigma factors"/>
    <property type="match status" value="1"/>
</dbReference>
<reference evidence="3" key="1">
    <citation type="submission" date="2017-04" db="EMBL/GenBank/DDBJ databases">
        <authorList>
            <person name="Varghese N."/>
            <person name="Submissions S."/>
        </authorList>
    </citation>
    <scope>NUCLEOTIDE SEQUENCE [LARGE SCALE GENOMIC DNA]</scope>
    <source>
        <strain evidence="3">DSM 21500</strain>
    </source>
</reference>
<dbReference type="InterPro" id="IPR013325">
    <property type="entry name" value="RNA_pol_sigma_r2"/>
</dbReference>
<dbReference type="STRING" id="371602.SAMN04487984_0955"/>
<gene>
    <name evidence="2" type="ORF">SAMN04487984_0955</name>
</gene>
<dbReference type="GO" id="GO:0003700">
    <property type="term" value="F:DNA-binding transcription factor activity"/>
    <property type="evidence" value="ECO:0007669"/>
    <property type="project" value="InterPro"/>
</dbReference>
<feature type="domain" description="RNA polymerase sigma-70 region 2" evidence="1">
    <location>
        <begin position="31"/>
        <end position="98"/>
    </location>
</feature>
<evidence type="ECO:0000313" key="2">
    <source>
        <dbReference type="EMBL" id="SMC40269.1"/>
    </source>
</evidence>
<evidence type="ECO:0000259" key="1">
    <source>
        <dbReference type="Pfam" id="PF04542"/>
    </source>
</evidence>
<dbReference type="NCBIfam" id="TIGR02937">
    <property type="entry name" value="sigma70-ECF"/>
    <property type="match status" value="1"/>
</dbReference>
<organism evidence="2 3">
    <name type="scientific">Aerococcus suis</name>
    <dbReference type="NCBI Taxonomy" id="371602"/>
    <lineage>
        <taxon>Bacteria</taxon>
        <taxon>Bacillati</taxon>
        <taxon>Bacillota</taxon>
        <taxon>Bacilli</taxon>
        <taxon>Lactobacillales</taxon>
        <taxon>Aerococcaceae</taxon>
        <taxon>Aerococcus</taxon>
    </lineage>
</organism>
<evidence type="ECO:0000313" key="3">
    <source>
        <dbReference type="Proteomes" id="UP000243884"/>
    </source>
</evidence>
<dbReference type="RefSeq" id="WP_084099091.1">
    <property type="nucleotide sequence ID" value="NZ_FWXK01000004.1"/>
</dbReference>
<protein>
    <submittedName>
        <fullName evidence="2">Sigma-70 region 2</fullName>
    </submittedName>
</protein>
<dbReference type="Gene3D" id="1.10.1740.10">
    <property type="match status" value="1"/>
</dbReference>
<dbReference type="InterPro" id="IPR013324">
    <property type="entry name" value="RNA_pol_sigma_r3/r4-like"/>
</dbReference>
<dbReference type="OrthoDB" id="1767844at2"/>